<dbReference type="Proteomes" id="UP000232688">
    <property type="component" value="Unassembled WGS sequence"/>
</dbReference>
<organism evidence="1 2">
    <name type="scientific">Rhizophagus irregularis</name>
    <dbReference type="NCBI Taxonomy" id="588596"/>
    <lineage>
        <taxon>Eukaryota</taxon>
        <taxon>Fungi</taxon>
        <taxon>Fungi incertae sedis</taxon>
        <taxon>Mucoromycota</taxon>
        <taxon>Glomeromycotina</taxon>
        <taxon>Glomeromycetes</taxon>
        <taxon>Glomerales</taxon>
        <taxon>Glomeraceae</taxon>
        <taxon>Rhizophagus</taxon>
    </lineage>
</organism>
<proteinExistence type="predicted"/>
<dbReference type="InterPro" id="IPR002156">
    <property type="entry name" value="RNaseH_domain"/>
</dbReference>
<dbReference type="GO" id="GO:0003676">
    <property type="term" value="F:nucleic acid binding"/>
    <property type="evidence" value="ECO:0007669"/>
    <property type="project" value="InterPro"/>
</dbReference>
<accession>A0A2I1F483</accession>
<dbReference type="Gene3D" id="3.30.420.10">
    <property type="entry name" value="Ribonuclease H-like superfamily/Ribonuclease H"/>
    <property type="match status" value="1"/>
</dbReference>
<comment type="caution">
    <text evidence="1">The sequence shown here is derived from an EMBL/GenBank/DDBJ whole genome shotgun (WGS) entry which is preliminary data.</text>
</comment>
<protein>
    <submittedName>
        <fullName evidence="1">Uncharacterized protein</fullName>
    </submittedName>
</protein>
<name>A0A2I1F483_9GLOM</name>
<dbReference type="VEuPathDB" id="FungiDB:RhiirFUN_021204"/>
<dbReference type="OrthoDB" id="2443009at2759"/>
<gene>
    <name evidence="1" type="ORF">RhiirA1_461366</name>
</gene>
<dbReference type="VEuPathDB" id="FungiDB:FUN_022627"/>
<dbReference type="InterPro" id="IPR036397">
    <property type="entry name" value="RNaseH_sf"/>
</dbReference>
<dbReference type="VEuPathDB" id="FungiDB:RhiirA1_461366"/>
<dbReference type="GO" id="GO:0004523">
    <property type="term" value="F:RNA-DNA hybrid ribonuclease activity"/>
    <property type="evidence" value="ECO:0007669"/>
    <property type="project" value="InterPro"/>
</dbReference>
<evidence type="ECO:0000313" key="1">
    <source>
        <dbReference type="EMBL" id="PKC65192.1"/>
    </source>
</evidence>
<evidence type="ECO:0000313" key="2">
    <source>
        <dbReference type="Proteomes" id="UP000232688"/>
    </source>
</evidence>
<reference evidence="1 2" key="1">
    <citation type="submission" date="2017-10" db="EMBL/GenBank/DDBJ databases">
        <title>Extensive intraspecific genome diversity in a model arbuscular mycorrhizal fungus.</title>
        <authorList>
            <person name="Chen E.C.H."/>
            <person name="Morin E."/>
            <person name="Baudet D."/>
            <person name="Noel J."/>
            <person name="Ndikumana S."/>
            <person name="Charron P."/>
            <person name="St-Onge C."/>
            <person name="Giorgi J."/>
            <person name="Grigoriev I.V."/>
            <person name="Roux C."/>
            <person name="Martin F.M."/>
            <person name="Corradi N."/>
        </authorList>
    </citation>
    <scope>NUCLEOTIDE SEQUENCE [LARGE SCALE GENOMIC DNA]</scope>
    <source>
        <strain evidence="1 2">A1</strain>
    </source>
</reference>
<dbReference type="EMBL" id="LLXH01000564">
    <property type="protein sequence ID" value="PKC65192.1"/>
    <property type="molecule type" value="Genomic_DNA"/>
</dbReference>
<dbReference type="PROSITE" id="PS50879">
    <property type="entry name" value="RNASE_H_1"/>
    <property type="match status" value="1"/>
</dbReference>
<reference evidence="1 2" key="2">
    <citation type="submission" date="2017-10" db="EMBL/GenBank/DDBJ databases">
        <title>Genome analyses suggest a sexual origin of heterokaryosis in a supposedly ancient asexual fungus.</title>
        <authorList>
            <person name="Corradi N."/>
            <person name="Sedzielewska K."/>
            <person name="Noel J."/>
            <person name="Charron P."/>
            <person name="Farinelli L."/>
            <person name="Marton T."/>
            <person name="Kruger M."/>
            <person name="Pelin A."/>
            <person name="Brachmann A."/>
            <person name="Corradi N."/>
        </authorList>
    </citation>
    <scope>NUCLEOTIDE SEQUENCE [LARGE SCALE GENOMIC DNA]</scope>
    <source>
        <strain evidence="1 2">A1</strain>
    </source>
</reference>
<dbReference type="AlphaFoldDB" id="A0A2I1F483"/>
<sequence>MVTLHKVEGHSDDYWNNKADELANGGSQIKDPIIKWSDTAIQPIIFNSMINNISFKLIEQSLMEDIVDWSFTREWINTNPLDTPCSAKLSKIQGNKIKKLNFTHPTIDIQQRNYPRLYPRGIIPCVECNSAKDNNEHIGLCTAHTTIITQLISDASDILLTLMLEETAEQNYALRNTIKESKLFDISFELFLFKDHPFYLLIHHLVPKDLTDIFYNYIPKKKKRFEIFIKFMNIIMANIDAHIWTLLKIKRNFIGKTTIQIMIVRIRTRTSIDKEIILVINIIPIFPPLIIAVVVSLITTPIFDGRRVIFYIRVLDNHIEIEFGSI</sequence>